<keyword evidence="1" id="KW-0472">Membrane</keyword>
<reference evidence="2" key="1">
    <citation type="submission" date="2018-05" db="EMBL/GenBank/DDBJ databases">
        <authorList>
            <person name="Lanie J.A."/>
            <person name="Ng W.-L."/>
            <person name="Kazmierczak K.M."/>
            <person name="Andrzejewski T.M."/>
            <person name="Davidsen T.M."/>
            <person name="Wayne K.J."/>
            <person name="Tettelin H."/>
            <person name="Glass J.I."/>
            <person name="Rusch D."/>
            <person name="Podicherti R."/>
            <person name="Tsui H.-C.T."/>
            <person name="Winkler M.E."/>
        </authorList>
    </citation>
    <scope>NUCLEOTIDE SEQUENCE</scope>
</reference>
<dbReference type="InterPro" id="IPR005625">
    <property type="entry name" value="PepSY-ass_TM"/>
</dbReference>
<feature type="non-terminal residue" evidence="2">
    <location>
        <position position="215"/>
    </location>
</feature>
<sequence>MIRLFHKYLSLVISIQLLLWTVSGIYFAFNKIELVRGEQYLIEQKVSKLDLKEVESSFSGKNVNFVRRLDEWIIKVETDSGFSYTDLQGQNLDELNEEEVREVVRQSTNLIPLMAQRIDKPEIRAEFRGRNLPIFKVATSTTDNINVYVDAFTGEVTAIRSDSWRIWDFLWGAHIIDYSERENINNFLIKILSILALISSLSGIVLFFKTFKFKK</sequence>
<accession>A0A382KF86</accession>
<proteinExistence type="predicted"/>
<dbReference type="AlphaFoldDB" id="A0A382KF86"/>
<protein>
    <recommendedName>
        <fullName evidence="3">PepSY domain-containing protein</fullName>
    </recommendedName>
</protein>
<evidence type="ECO:0000256" key="1">
    <source>
        <dbReference type="SAM" id="Phobius"/>
    </source>
</evidence>
<organism evidence="2">
    <name type="scientific">marine metagenome</name>
    <dbReference type="NCBI Taxonomy" id="408172"/>
    <lineage>
        <taxon>unclassified sequences</taxon>
        <taxon>metagenomes</taxon>
        <taxon>ecological metagenomes</taxon>
    </lineage>
</organism>
<dbReference type="Pfam" id="PF03929">
    <property type="entry name" value="PepSY_TM"/>
    <property type="match status" value="1"/>
</dbReference>
<dbReference type="EMBL" id="UINC01079772">
    <property type="protein sequence ID" value="SVC22103.1"/>
    <property type="molecule type" value="Genomic_DNA"/>
</dbReference>
<evidence type="ECO:0008006" key="3">
    <source>
        <dbReference type="Google" id="ProtNLM"/>
    </source>
</evidence>
<evidence type="ECO:0000313" key="2">
    <source>
        <dbReference type="EMBL" id="SVC22103.1"/>
    </source>
</evidence>
<keyword evidence="1" id="KW-0812">Transmembrane</keyword>
<name>A0A382KF86_9ZZZZ</name>
<keyword evidence="1" id="KW-1133">Transmembrane helix</keyword>
<gene>
    <name evidence="2" type="ORF">METZ01_LOCUS274957</name>
</gene>
<feature type="transmembrane region" description="Helical" evidence="1">
    <location>
        <begin position="187"/>
        <end position="208"/>
    </location>
</feature>